<protein>
    <submittedName>
        <fullName evidence="1">Uncharacterized protein</fullName>
    </submittedName>
</protein>
<sequence>MDVGLPGEPAGSWMLIHRHDAWSRTYSGSAGHDVYT</sequence>
<dbReference type="STRING" id="246197.MXAN_5289"/>
<accession>Q1D1N2</accession>
<keyword evidence="2" id="KW-1185">Reference proteome</keyword>
<proteinExistence type="predicted"/>
<organism evidence="1 2">
    <name type="scientific">Myxococcus xanthus (strain DK1622)</name>
    <dbReference type="NCBI Taxonomy" id="246197"/>
    <lineage>
        <taxon>Bacteria</taxon>
        <taxon>Pseudomonadati</taxon>
        <taxon>Myxococcota</taxon>
        <taxon>Myxococcia</taxon>
        <taxon>Myxococcales</taxon>
        <taxon>Cystobacterineae</taxon>
        <taxon>Myxococcaceae</taxon>
        <taxon>Myxococcus</taxon>
    </lineage>
</organism>
<dbReference type="KEGG" id="mxa:MXAN_5289"/>
<evidence type="ECO:0000313" key="2">
    <source>
        <dbReference type="Proteomes" id="UP000002402"/>
    </source>
</evidence>
<name>Q1D1N2_MYXXD</name>
<gene>
    <name evidence="1" type="ordered locus">MXAN_5289</name>
</gene>
<dbReference type="EnsemblBacteria" id="ABF90904">
    <property type="protein sequence ID" value="ABF90904"/>
    <property type="gene ID" value="MXAN_5289"/>
</dbReference>
<dbReference type="Proteomes" id="UP000002402">
    <property type="component" value="Chromosome"/>
</dbReference>
<dbReference type="HOGENOM" id="CLU_3357243_0_0_7"/>
<dbReference type="EMBL" id="CP000113">
    <property type="protein sequence ID" value="ABF90904.1"/>
    <property type="molecule type" value="Genomic_DNA"/>
</dbReference>
<reference evidence="1 2" key="1">
    <citation type="journal article" date="2006" name="Proc. Natl. Acad. Sci. U.S.A.">
        <title>Evolution of sensory complexity recorded in a myxobacterial genome.</title>
        <authorList>
            <person name="Goldman B.S."/>
            <person name="Nierman W.C."/>
            <person name="Kaiser D."/>
            <person name="Slater S.C."/>
            <person name="Durkin A.S."/>
            <person name="Eisen J.A."/>
            <person name="Ronning C.M."/>
            <person name="Barbazuk W.B."/>
            <person name="Blanchard M."/>
            <person name="Field C."/>
            <person name="Halling C."/>
            <person name="Hinkle G."/>
            <person name="Iartchuk O."/>
            <person name="Kim H.S."/>
            <person name="Mackenzie C."/>
            <person name="Madupu R."/>
            <person name="Miller N."/>
            <person name="Shvartsbeyn A."/>
            <person name="Sullivan S.A."/>
            <person name="Vaudin M."/>
            <person name="Wiegand R."/>
            <person name="Kaplan H.B."/>
        </authorList>
    </citation>
    <scope>NUCLEOTIDE SEQUENCE [LARGE SCALE GENOMIC DNA]</scope>
    <source>
        <strain evidence="2">DK1622</strain>
    </source>
</reference>
<dbReference type="AlphaFoldDB" id="Q1D1N2"/>
<evidence type="ECO:0000313" key="1">
    <source>
        <dbReference type="EMBL" id="ABF90904.1"/>
    </source>
</evidence>